<comment type="catalytic activity">
    <reaction evidence="13 14">
        <text>FMN + ATP + H(+) = FAD + diphosphate</text>
        <dbReference type="Rhea" id="RHEA:17237"/>
        <dbReference type="ChEBI" id="CHEBI:15378"/>
        <dbReference type="ChEBI" id="CHEBI:30616"/>
        <dbReference type="ChEBI" id="CHEBI:33019"/>
        <dbReference type="ChEBI" id="CHEBI:57692"/>
        <dbReference type="ChEBI" id="CHEBI:58210"/>
        <dbReference type="EC" id="2.7.7.2"/>
    </reaction>
</comment>
<evidence type="ECO:0000256" key="4">
    <source>
        <dbReference type="ARBA" id="ARBA00022643"/>
    </source>
</evidence>
<evidence type="ECO:0000256" key="12">
    <source>
        <dbReference type="ARBA" id="ARBA00047880"/>
    </source>
</evidence>
<sequence length="316" mass="35403">MEVINLGFPHNLDQKSVPEAAVALGYFDGVHLGHQRVIADAKEEASKKGIKTAVMTFHPHPKAVLRKLDQDIEHITPLKEKIERIQGEGVDILYIVDFSPEFANLTPQEFVDQYIIGLNIVHVSAGFDYTYGRMGKGTMETLPFHSRGKFTYSTVGKLSEGGEKISSTRIRKLLSEGRTDEIAVLLGRNYTTPGVVIHGDKRGRTIGFPTANVEPENGYLIPPPGVYAVRIKIGGQWHFGVCNIGFKPTFNKDMRGKPSVEVHIFNFSDDVYGENVLVEWHKYLRKEQKFSGIEQLVAQITKDKLDAMVHFGIRPE</sequence>
<dbReference type="NCBIfam" id="TIGR00125">
    <property type="entry name" value="cyt_tran_rel"/>
    <property type="match status" value="1"/>
</dbReference>
<evidence type="ECO:0000256" key="9">
    <source>
        <dbReference type="ARBA" id="ARBA00022827"/>
    </source>
</evidence>
<keyword evidence="3 14" id="KW-0285">Flavoprotein</keyword>
<evidence type="ECO:0000313" key="17">
    <source>
        <dbReference type="Proteomes" id="UP000257144"/>
    </source>
</evidence>
<evidence type="ECO:0000256" key="11">
    <source>
        <dbReference type="ARBA" id="ARBA00023268"/>
    </source>
</evidence>
<dbReference type="FunFam" id="3.40.50.620:FF:000021">
    <property type="entry name" value="Riboflavin biosynthesis protein"/>
    <property type="match status" value="1"/>
</dbReference>
<dbReference type="GO" id="GO:0005524">
    <property type="term" value="F:ATP binding"/>
    <property type="evidence" value="ECO:0007669"/>
    <property type="project" value="UniProtKB-UniRule"/>
</dbReference>
<feature type="domain" description="Riboflavin kinase" evidence="15">
    <location>
        <begin position="185"/>
        <end position="312"/>
    </location>
</feature>
<dbReference type="SMART" id="SM00904">
    <property type="entry name" value="Flavokinase"/>
    <property type="match status" value="1"/>
</dbReference>
<keyword evidence="8 14" id="KW-0418">Kinase</keyword>
<keyword evidence="11" id="KW-0511">Multifunctional enzyme</keyword>
<protein>
    <recommendedName>
        <fullName evidence="14">Riboflavin biosynthesis protein</fullName>
    </recommendedName>
    <domain>
        <recommendedName>
            <fullName evidence="14">Riboflavin kinase</fullName>
            <ecNumber evidence="14">2.7.1.26</ecNumber>
        </recommendedName>
        <alternativeName>
            <fullName evidence="14">Flavokinase</fullName>
        </alternativeName>
    </domain>
    <domain>
        <recommendedName>
            <fullName evidence="14">FMN adenylyltransferase</fullName>
            <ecNumber evidence="14">2.7.7.2</ecNumber>
        </recommendedName>
        <alternativeName>
            <fullName evidence="14">FAD pyrophosphorylase</fullName>
        </alternativeName>
        <alternativeName>
            <fullName evidence="14">FAD synthase</fullName>
        </alternativeName>
    </domain>
</protein>
<dbReference type="InterPro" id="IPR004821">
    <property type="entry name" value="Cyt_trans-like"/>
</dbReference>
<evidence type="ECO:0000256" key="7">
    <source>
        <dbReference type="ARBA" id="ARBA00022741"/>
    </source>
</evidence>
<comment type="caution">
    <text evidence="16">The sequence shown here is derived from an EMBL/GenBank/DDBJ whole genome shotgun (WGS) entry which is preliminary data.</text>
</comment>
<comment type="pathway">
    <text evidence="2 14">Cofactor biosynthesis; FMN biosynthesis; FMN from riboflavin (ATP route): step 1/1.</text>
</comment>
<evidence type="ECO:0000256" key="1">
    <source>
        <dbReference type="ARBA" id="ARBA00004726"/>
    </source>
</evidence>
<dbReference type="InterPro" id="IPR015864">
    <property type="entry name" value="FAD_synthase"/>
</dbReference>
<dbReference type="InterPro" id="IPR023465">
    <property type="entry name" value="Riboflavin_kinase_dom_sf"/>
</dbReference>
<comment type="similarity">
    <text evidence="14">Belongs to the ribF family.</text>
</comment>
<dbReference type="UniPathway" id="UPA00276">
    <property type="reaction ID" value="UER00406"/>
</dbReference>
<dbReference type="AlphaFoldDB" id="A0A3D8GX00"/>
<dbReference type="Gene3D" id="2.40.30.30">
    <property type="entry name" value="Riboflavin kinase-like"/>
    <property type="match status" value="1"/>
</dbReference>
<dbReference type="GO" id="GO:0006747">
    <property type="term" value="P:FAD biosynthetic process"/>
    <property type="evidence" value="ECO:0007669"/>
    <property type="project" value="UniProtKB-UniRule"/>
</dbReference>
<evidence type="ECO:0000256" key="13">
    <source>
        <dbReference type="ARBA" id="ARBA00049494"/>
    </source>
</evidence>
<dbReference type="InterPro" id="IPR015865">
    <property type="entry name" value="Riboflavin_kinase_bac/euk"/>
</dbReference>
<dbReference type="SUPFAM" id="SSF82114">
    <property type="entry name" value="Riboflavin kinase-like"/>
    <property type="match status" value="1"/>
</dbReference>
<dbReference type="EC" id="2.7.1.26" evidence="14"/>
<accession>A0A3D8GX00</accession>
<reference evidence="16 17" key="1">
    <citation type="submission" date="2018-07" db="EMBL/GenBank/DDBJ databases">
        <title>Bacillus sp. YLB-04 draft genome sequence.</title>
        <authorList>
            <person name="Yu L."/>
            <person name="Tang X."/>
        </authorList>
    </citation>
    <scope>NUCLEOTIDE SEQUENCE [LARGE SCALE GENOMIC DNA]</scope>
    <source>
        <strain evidence="16 17">YLB-04</strain>
    </source>
</reference>
<dbReference type="GO" id="GO:0009231">
    <property type="term" value="P:riboflavin biosynthetic process"/>
    <property type="evidence" value="ECO:0007669"/>
    <property type="project" value="InterPro"/>
</dbReference>
<dbReference type="PANTHER" id="PTHR22749:SF6">
    <property type="entry name" value="RIBOFLAVIN KINASE"/>
    <property type="match status" value="1"/>
</dbReference>
<keyword evidence="9 14" id="KW-0274">FAD</keyword>
<dbReference type="OrthoDB" id="9803667at2"/>
<proteinExistence type="inferred from homology"/>
<dbReference type="GO" id="GO:0009398">
    <property type="term" value="P:FMN biosynthetic process"/>
    <property type="evidence" value="ECO:0007669"/>
    <property type="project" value="UniProtKB-UniRule"/>
</dbReference>
<evidence type="ECO:0000256" key="3">
    <source>
        <dbReference type="ARBA" id="ARBA00022630"/>
    </source>
</evidence>
<evidence type="ECO:0000259" key="15">
    <source>
        <dbReference type="SMART" id="SM00904"/>
    </source>
</evidence>
<dbReference type="Pfam" id="PF06574">
    <property type="entry name" value="FAD_syn"/>
    <property type="match status" value="1"/>
</dbReference>
<evidence type="ECO:0000256" key="2">
    <source>
        <dbReference type="ARBA" id="ARBA00005201"/>
    </source>
</evidence>
<dbReference type="InterPro" id="IPR002606">
    <property type="entry name" value="Riboflavin_kinase_bac"/>
</dbReference>
<keyword evidence="10 14" id="KW-0067">ATP-binding</keyword>
<dbReference type="GO" id="GO:0003919">
    <property type="term" value="F:FMN adenylyltransferase activity"/>
    <property type="evidence" value="ECO:0007669"/>
    <property type="project" value="UniProtKB-UniRule"/>
</dbReference>
<evidence type="ECO:0000313" key="16">
    <source>
        <dbReference type="EMBL" id="RDU38980.1"/>
    </source>
</evidence>
<name>A0A3D8GX00_9BACI</name>
<dbReference type="PANTHER" id="PTHR22749">
    <property type="entry name" value="RIBOFLAVIN KINASE/FMN ADENYLYLTRANSFERASE"/>
    <property type="match status" value="1"/>
</dbReference>
<comment type="catalytic activity">
    <reaction evidence="12 14">
        <text>riboflavin + ATP = FMN + ADP + H(+)</text>
        <dbReference type="Rhea" id="RHEA:14357"/>
        <dbReference type="ChEBI" id="CHEBI:15378"/>
        <dbReference type="ChEBI" id="CHEBI:30616"/>
        <dbReference type="ChEBI" id="CHEBI:57986"/>
        <dbReference type="ChEBI" id="CHEBI:58210"/>
        <dbReference type="ChEBI" id="CHEBI:456216"/>
        <dbReference type="EC" id="2.7.1.26"/>
    </reaction>
</comment>
<dbReference type="InterPro" id="IPR023468">
    <property type="entry name" value="Riboflavin_kinase"/>
</dbReference>
<comment type="pathway">
    <text evidence="1 14">Cofactor biosynthesis; FAD biosynthesis; FAD from FMN: step 1/1.</text>
</comment>
<dbReference type="EC" id="2.7.7.2" evidence="14"/>
<evidence type="ECO:0000256" key="6">
    <source>
        <dbReference type="ARBA" id="ARBA00022695"/>
    </source>
</evidence>
<dbReference type="FunFam" id="2.40.30.30:FF:000004">
    <property type="entry name" value="Riboflavin biosynthesis protein"/>
    <property type="match status" value="1"/>
</dbReference>
<dbReference type="CDD" id="cd02064">
    <property type="entry name" value="FAD_synthetase_N"/>
    <property type="match status" value="1"/>
</dbReference>
<keyword evidence="17" id="KW-1185">Reference proteome</keyword>
<dbReference type="NCBIfam" id="TIGR00083">
    <property type="entry name" value="ribF"/>
    <property type="match status" value="1"/>
</dbReference>
<evidence type="ECO:0000256" key="5">
    <source>
        <dbReference type="ARBA" id="ARBA00022679"/>
    </source>
</evidence>
<evidence type="ECO:0000256" key="14">
    <source>
        <dbReference type="PIRNR" id="PIRNR004491"/>
    </source>
</evidence>
<keyword evidence="7 14" id="KW-0547">Nucleotide-binding</keyword>
<dbReference type="EMBL" id="QNQT01000001">
    <property type="protein sequence ID" value="RDU38980.1"/>
    <property type="molecule type" value="Genomic_DNA"/>
</dbReference>
<keyword evidence="5 14" id="KW-0808">Transferase</keyword>
<dbReference type="Gene3D" id="3.40.50.620">
    <property type="entry name" value="HUPs"/>
    <property type="match status" value="1"/>
</dbReference>
<dbReference type="UniPathway" id="UPA00277">
    <property type="reaction ID" value="UER00407"/>
</dbReference>
<dbReference type="SUPFAM" id="SSF52374">
    <property type="entry name" value="Nucleotidylyl transferase"/>
    <property type="match status" value="1"/>
</dbReference>
<organism evidence="16 17">
    <name type="scientific">Neobacillus piezotolerans</name>
    <dbReference type="NCBI Taxonomy" id="2259171"/>
    <lineage>
        <taxon>Bacteria</taxon>
        <taxon>Bacillati</taxon>
        <taxon>Bacillota</taxon>
        <taxon>Bacilli</taxon>
        <taxon>Bacillales</taxon>
        <taxon>Bacillaceae</taxon>
        <taxon>Neobacillus</taxon>
    </lineage>
</organism>
<dbReference type="Pfam" id="PF01687">
    <property type="entry name" value="Flavokinase"/>
    <property type="match status" value="1"/>
</dbReference>
<dbReference type="Proteomes" id="UP000257144">
    <property type="component" value="Unassembled WGS sequence"/>
</dbReference>
<keyword evidence="4 14" id="KW-0288">FMN</keyword>
<evidence type="ECO:0000256" key="10">
    <source>
        <dbReference type="ARBA" id="ARBA00022840"/>
    </source>
</evidence>
<dbReference type="PIRSF" id="PIRSF004491">
    <property type="entry name" value="FAD_Synth"/>
    <property type="match status" value="1"/>
</dbReference>
<keyword evidence="6 14" id="KW-0548">Nucleotidyltransferase</keyword>
<dbReference type="InterPro" id="IPR014729">
    <property type="entry name" value="Rossmann-like_a/b/a_fold"/>
</dbReference>
<dbReference type="GO" id="GO:0008531">
    <property type="term" value="F:riboflavin kinase activity"/>
    <property type="evidence" value="ECO:0007669"/>
    <property type="project" value="UniProtKB-UniRule"/>
</dbReference>
<gene>
    <name evidence="16" type="ORF">DRW41_03240</name>
</gene>
<dbReference type="RefSeq" id="WP_115450893.1">
    <property type="nucleotide sequence ID" value="NZ_QNQT01000001.1"/>
</dbReference>
<dbReference type="NCBIfam" id="NF004161">
    <property type="entry name" value="PRK05627.1-4"/>
    <property type="match status" value="1"/>
</dbReference>
<evidence type="ECO:0000256" key="8">
    <source>
        <dbReference type="ARBA" id="ARBA00022777"/>
    </source>
</evidence>